<feature type="binding site" evidence="8">
    <location>
        <position position="343"/>
    </location>
    <ligand>
        <name>Zn(2+)</name>
        <dbReference type="ChEBI" id="CHEBI:29105"/>
        <note>catalytic</note>
    </ligand>
</feature>
<feature type="domain" description="EGF-like" evidence="12">
    <location>
        <begin position="632"/>
        <end position="666"/>
    </location>
</feature>
<dbReference type="SUPFAM" id="SSF55486">
    <property type="entry name" value="Metalloproteases ('zincins'), catalytic domain"/>
    <property type="match status" value="1"/>
</dbReference>
<feature type="transmembrane region" description="Helical" evidence="10">
    <location>
        <begin position="689"/>
        <end position="711"/>
    </location>
</feature>
<keyword evidence="8" id="KW-0862">Zinc</keyword>
<evidence type="ECO:0000259" key="12">
    <source>
        <dbReference type="PROSITE" id="PS50026"/>
    </source>
</evidence>
<dbReference type="InterPro" id="IPR024079">
    <property type="entry name" value="MetalloPept_cat_dom_sf"/>
</dbReference>
<comment type="caution">
    <text evidence="7">Lacks conserved residue(s) required for the propagation of feature annotation.</text>
</comment>
<dbReference type="Gene3D" id="3.40.390.10">
    <property type="entry name" value="Collagenase (Catalytic Domain)"/>
    <property type="match status" value="1"/>
</dbReference>
<dbReference type="GO" id="GO:0006508">
    <property type="term" value="P:proteolysis"/>
    <property type="evidence" value="ECO:0007669"/>
    <property type="project" value="InterPro"/>
</dbReference>
<dbReference type="CDD" id="cd04269">
    <property type="entry name" value="ZnMc_adamalysin_II_like"/>
    <property type="match status" value="1"/>
</dbReference>
<dbReference type="InterPro" id="IPR001762">
    <property type="entry name" value="Disintegrin_dom"/>
</dbReference>
<keyword evidence="16" id="KW-1185">Reference proteome</keyword>
<evidence type="ECO:0000256" key="3">
    <source>
        <dbReference type="ARBA" id="ARBA00022989"/>
    </source>
</evidence>
<dbReference type="PROSITE" id="PS50026">
    <property type="entry name" value="EGF_3"/>
    <property type="match status" value="1"/>
</dbReference>
<feature type="signal peptide" evidence="11">
    <location>
        <begin position="1"/>
        <end position="20"/>
    </location>
</feature>
<feature type="disulfide bond" evidence="7">
    <location>
        <begin position="656"/>
        <end position="665"/>
    </location>
</feature>
<keyword evidence="4 10" id="KW-0472">Membrane</keyword>
<evidence type="ECO:0000256" key="8">
    <source>
        <dbReference type="PROSITE-ProRule" id="PRU00276"/>
    </source>
</evidence>
<feature type="chain" id="PRO_5044328569" description="Disintegrin and metalloproteinase domain-containing protein 9-like" evidence="11">
    <location>
        <begin position="21"/>
        <end position="802"/>
    </location>
</feature>
<evidence type="ECO:0000256" key="11">
    <source>
        <dbReference type="SAM" id="SignalP"/>
    </source>
</evidence>
<evidence type="ECO:0000259" key="13">
    <source>
        <dbReference type="PROSITE" id="PS50214"/>
    </source>
</evidence>
<feature type="disulfide bond" evidence="8">
    <location>
        <begin position="356"/>
        <end position="361"/>
    </location>
</feature>
<dbReference type="SUPFAM" id="SSF57552">
    <property type="entry name" value="Blood coagulation inhibitor (disintegrin)"/>
    <property type="match status" value="1"/>
</dbReference>
<dbReference type="Ensembl" id="ENSDCDT00010038989.1">
    <property type="protein sequence ID" value="ENSDCDP00010031508.1"/>
    <property type="gene ID" value="ENSDCDG00010018108.1"/>
</dbReference>
<dbReference type="Pfam" id="PF08516">
    <property type="entry name" value="ADAM_CR"/>
    <property type="match status" value="1"/>
</dbReference>
<dbReference type="Proteomes" id="UP000694580">
    <property type="component" value="Chromosome 2"/>
</dbReference>
<sequence>MDKYYLLFFCISFCVAGIDCRDLFQEHILNMDGSKIVIPRLVTDRIRRDVNTQHKADEESLAYSLRIENTDYILHLKKNEDFLSKDFEEYSQGADGNLVKRHPSRHVQCHYHGLVEGREDSLVALSTCNGLRGIILVGNASYGLEPVPQSSANEHLLFALKDSPSQPFVCGLTDGMDEVLVPYSPDLSKLLRQKRTLPQTRYVEAVFVVDSLRFNLTKRNSTAVRMQMVELANLLDGYYKPLNVRIVLVGLVTFDTGNPFSVQGSAGDVLGRFASWRSKVLLAQKKNDLSQLTVGLPGPYPGGVLGMAFVGSVCSASTAAGISVFSDNTVSYYSTIIAHEIGHNLGMIHDSAACKCQEKQCIMEAMSTGATQFSDCSSNGFENFILGGGGVCLRNQPTASDVVTVAQCGNGLLEMGEECDCGTPQECKNRCCDAATCRLTPGSACAQGSCCSNCQLQVSGTVCRQSVNQCDLAEYCNGTSSFCPSDFYLMDGLPCAGNTAYCYEGRCQTYDYQCSNLFGSGAMKADDMCFKYVNTIGDRFGNCGYSNSNPLPCSVANVMCGKIQCTNFDSNNPPNGVSISVVTIGNGTVCKNADYNLGSDVLDPAYVKTGSMCAVGKVCINFQCVNSSALHGNATCDAKINCSSNGVCNNMGHCHCNDGWAPLNCDRAGRGGSIDSGPAQIDYSLRNGLLIFFLLVVPILVLIVLVLLYFFKRDALKPCLKSRRSKGSGNTQSRVYDNFQRAASPQPPIQQLPTNPQPLHLYPPVRSGLSVSSENLDNSEMKDLHQQGPGVPRPIPPRQVQV</sequence>
<keyword evidence="3 10" id="KW-1133">Transmembrane helix</keyword>
<comment type="subcellular location">
    <subcellularLocation>
        <location evidence="1">Membrane</location>
        <topology evidence="1">Single-pass type I membrane protein</topology>
    </subcellularLocation>
</comment>
<evidence type="ECO:0000256" key="10">
    <source>
        <dbReference type="SAM" id="Phobius"/>
    </source>
</evidence>
<dbReference type="GeneTree" id="ENSGT00940000166115"/>
<dbReference type="PROSITE" id="PS50214">
    <property type="entry name" value="DISINTEGRIN_2"/>
    <property type="match status" value="1"/>
</dbReference>
<feature type="compositionally biased region" description="Pro residues" evidence="9">
    <location>
        <begin position="791"/>
        <end position="802"/>
    </location>
</feature>
<dbReference type="SMART" id="SM00608">
    <property type="entry name" value="ACR"/>
    <property type="match status" value="1"/>
</dbReference>
<dbReference type="FunFam" id="3.40.390.10:FF:000002">
    <property type="entry name" value="Disintegrin and metalloproteinase domain-containing protein 22"/>
    <property type="match status" value="1"/>
</dbReference>
<dbReference type="InterPro" id="IPR001590">
    <property type="entry name" value="Peptidase_M12B"/>
</dbReference>
<feature type="domain" description="Disintegrin" evidence="13">
    <location>
        <begin position="405"/>
        <end position="491"/>
    </location>
</feature>
<evidence type="ECO:0000259" key="14">
    <source>
        <dbReference type="PROSITE" id="PS50215"/>
    </source>
</evidence>
<dbReference type="Gene3D" id="4.10.70.10">
    <property type="entry name" value="Disintegrin domain"/>
    <property type="match status" value="1"/>
</dbReference>
<dbReference type="PANTHER" id="PTHR11905:SF136">
    <property type="entry name" value="DISINTEGRIN AND METALLOPROTEINASE DOMAIN-CONTAINING PROTEIN 9"/>
    <property type="match status" value="1"/>
</dbReference>
<dbReference type="Pfam" id="PF01562">
    <property type="entry name" value="Pep_M12B_propep"/>
    <property type="match status" value="1"/>
</dbReference>
<keyword evidence="8" id="KW-0479">Metal-binding</keyword>
<name>A0AAY4CEL5_9TELE</name>
<feature type="disulfide bond" evidence="6">
    <location>
        <begin position="463"/>
        <end position="483"/>
    </location>
</feature>
<dbReference type="RefSeq" id="XP_028822975.1">
    <property type="nucleotide sequence ID" value="XM_028967142.1"/>
</dbReference>
<accession>A0AAY4CEL5</accession>
<reference evidence="15" key="3">
    <citation type="submission" date="2025-09" db="UniProtKB">
        <authorList>
            <consortium name="Ensembl"/>
        </authorList>
    </citation>
    <scope>IDENTIFICATION</scope>
</reference>
<dbReference type="InterPro" id="IPR000742">
    <property type="entry name" value="EGF"/>
</dbReference>
<evidence type="ECO:0000256" key="1">
    <source>
        <dbReference type="ARBA" id="ARBA00004479"/>
    </source>
</evidence>
<evidence type="ECO:0000256" key="4">
    <source>
        <dbReference type="ARBA" id="ARBA00023136"/>
    </source>
</evidence>
<dbReference type="PROSITE" id="PS01186">
    <property type="entry name" value="EGF_2"/>
    <property type="match status" value="1"/>
</dbReference>
<keyword evidence="5 7" id="KW-1015">Disulfide bond</keyword>
<dbReference type="PROSITE" id="PS50215">
    <property type="entry name" value="ADAM_MEPRO"/>
    <property type="match status" value="1"/>
</dbReference>
<evidence type="ECO:0000313" key="16">
    <source>
        <dbReference type="Proteomes" id="UP000694580"/>
    </source>
</evidence>
<dbReference type="PANTHER" id="PTHR11905">
    <property type="entry name" value="ADAM A DISINTEGRIN AND METALLOPROTEASE DOMAIN"/>
    <property type="match status" value="1"/>
</dbReference>
<evidence type="ECO:0000256" key="9">
    <source>
        <dbReference type="SAM" id="MobiDB-lite"/>
    </source>
</evidence>
<dbReference type="InterPro" id="IPR018358">
    <property type="entry name" value="Disintegrin_CS"/>
</dbReference>
<feature type="binding site" evidence="8">
    <location>
        <position position="339"/>
    </location>
    <ligand>
        <name>Zn(2+)</name>
        <dbReference type="ChEBI" id="CHEBI:29105"/>
        <note>catalytic</note>
    </ligand>
</feature>
<dbReference type="GO" id="GO:0005886">
    <property type="term" value="C:plasma membrane"/>
    <property type="evidence" value="ECO:0007669"/>
    <property type="project" value="TreeGrafter"/>
</dbReference>
<keyword evidence="2 10" id="KW-0812">Transmembrane</keyword>
<keyword evidence="11" id="KW-0732">Signal</keyword>
<dbReference type="InterPro" id="IPR002870">
    <property type="entry name" value="Peptidase_M12B_N"/>
</dbReference>
<dbReference type="Pfam" id="PF00200">
    <property type="entry name" value="Disintegrin"/>
    <property type="match status" value="1"/>
</dbReference>
<gene>
    <name evidence="15" type="primary">adam9b</name>
</gene>
<dbReference type="InterPro" id="IPR036436">
    <property type="entry name" value="Disintegrin_dom_sf"/>
</dbReference>
<dbReference type="GO" id="GO:0046872">
    <property type="term" value="F:metal ion binding"/>
    <property type="evidence" value="ECO:0007669"/>
    <property type="project" value="UniProtKB-KW"/>
</dbReference>
<dbReference type="InterPro" id="IPR006586">
    <property type="entry name" value="ADAM_Cys-rich"/>
</dbReference>
<dbReference type="InterPro" id="IPR034027">
    <property type="entry name" value="Reprolysin_adamalysin"/>
</dbReference>
<feature type="domain" description="Peptidase M12B" evidence="14">
    <location>
        <begin position="201"/>
        <end position="397"/>
    </location>
</feature>
<feature type="region of interest" description="Disordered" evidence="9">
    <location>
        <begin position="772"/>
        <end position="802"/>
    </location>
</feature>
<proteinExistence type="predicted"/>
<evidence type="ECO:0000256" key="5">
    <source>
        <dbReference type="ARBA" id="ARBA00023157"/>
    </source>
</evidence>
<keyword evidence="7" id="KW-0245">EGF-like domain</keyword>
<protein>
    <recommendedName>
        <fullName evidence="17">Disintegrin and metalloproteinase domain-containing protein 9-like</fullName>
    </recommendedName>
</protein>
<evidence type="ECO:0000256" key="2">
    <source>
        <dbReference type="ARBA" id="ARBA00022692"/>
    </source>
</evidence>
<dbReference type="Pfam" id="PF01421">
    <property type="entry name" value="Reprolysin"/>
    <property type="match status" value="1"/>
</dbReference>
<evidence type="ECO:0000313" key="15">
    <source>
        <dbReference type="Ensembl" id="ENSDCDP00010031508.1"/>
    </source>
</evidence>
<evidence type="ECO:0000256" key="6">
    <source>
        <dbReference type="PROSITE-ProRule" id="PRU00068"/>
    </source>
</evidence>
<feature type="active site" evidence="8">
    <location>
        <position position="340"/>
    </location>
</feature>
<reference evidence="15" key="2">
    <citation type="submission" date="2025-08" db="UniProtKB">
        <authorList>
            <consortium name="Ensembl"/>
        </authorList>
    </citation>
    <scope>IDENTIFICATION</scope>
</reference>
<evidence type="ECO:0000256" key="7">
    <source>
        <dbReference type="PROSITE-ProRule" id="PRU00076"/>
    </source>
</evidence>
<organism evidence="15 16">
    <name type="scientific">Denticeps clupeoides</name>
    <name type="common">denticle herring</name>
    <dbReference type="NCBI Taxonomy" id="299321"/>
    <lineage>
        <taxon>Eukaryota</taxon>
        <taxon>Metazoa</taxon>
        <taxon>Chordata</taxon>
        <taxon>Craniata</taxon>
        <taxon>Vertebrata</taxon>
        <taxon>Euteleostomi</taxon>
        <taxon>Actinopterygii</taxon>
        <taxon>Neopterygii</taxon>
        <taxon>Teleostei</taxon>
        <taxon>Clupei</taxon>
        <taxon>Clupeiformes</taxon>
        <taxon>Denticipitoidei</taxon>
        <taxon>Denticipitidae</taxon>
        <taxon>Denticeps</taxon>
    </lineage>
</organism>
<reference evidence="15 16" key="1">
    <citation type="submission" date="2020-06" db="EMBL/GenBank/DDBJ databases">
        <authorList>
            <consortium name="Wellcome Sanger Institute Data Sharing"/>
        </authorList>
    </citation>
    <scope>NUCLEOTIDE SEQUENCE [LARGE SCALE GENOMIC DNA]</scope>
</reference>
<dbReference type="PRINTS" id="PR00289">
    <property type="entry name" value="DISINTEGRIN"/>
</dbReference>
<dbReference type="GeneID" id="114778596"/>
<dbReference type="PROSITE" id="PS00427">
    <property type="entry name" value="DISINTEGRIN_1"/>
    <property type="match status" value="1"/>
</dbReference>
<dbReference type="AlphaFoldDB" id="A0AAY4CEL5"/>
<dbReference type="SMART" id="SM00050">
    <property type="entry name" value="DISIN"/>
    <property type="match status" value="1"/>
</dbReference>
<evidence type="ECO:0008006" key="17">
    <source>
        <dbReference type="Google" id="ProtNLM"/>
    </source>
</evidence>
<feature type="binding site" evidence="8">
    <location>
        <position position="349"/>
    </location>
    <ligand>
        <name>Zn(2+)</name>
        <dbReference type="ChEBI" id="CHEBI:29105"/>
        <note>catalytic</note>
    </ligand>
</feature>
<dbReference type="FunFam" id="4.10.70.10:FF:000001">
    <property type="entry name" value="Disintegrin and metalloproteinase domain-containing protein 22"/>
    <property type="match status" value="1"/>
</dbReference>
<dbReference type="GO" id="GO:0004222">
    <property type="term" value="F:metalloendopeptidase activity"/>
    <property type="evidence" value="ECO:0007669"/>
    <property type="project" value="InterPro"/>
</dbReference>